<evidence type="ECO:0008006" key="4">
    <source>
        <dbReference type="Google" id="ProtNLM"/>
    </source>
</evidence>
<organism evidence="2">
    <name type="scientific">Oryza punctata</name>
    <name type="common">Red rice</name>
    <dbReference type="NCBI Taxonomy" id="4537"/>
    <lineage>
        <taxon>Eukaryota</taxon>
        <taxon>Viridiplantae</taxon>
        <taxon>Streptophyta</taxon>
        <taxon>Embryophyta</taxon>
        <taxon>Tracheophyta</taxon>
        <taxon>Spermatophyta</taxon>
        <taxon>Magnoliopsida</taxon>
        <taxon>Liliopsida</taxon>
        <taxon>Poales</taxon>
        <taxon>Poaceae</taxon>
        <taxon>BOP clade</taxon>
        <taxon>Oryzoideae</taxon>
        <taxon>Oryzeae</taxon>
        <taxon>Oryzinae</taxon>
        <taxon>Oryza</taxon>
    </lineage>
</organism>
<feature type="compositionally biased region" description="Gly residues" evidence="1">
    <location>
        <begin position="133"/>
        <end position="144"/>
    </location>
</feature>
<keyword evidence="3" id="KW-1185">Reference proteome</keyword>
<name>A0A0E0LL57_ORYPU</name>
<dbReference type="Proteomes" id="UP000026962">
    <property type="component" value="Chromosome 7"/>
</dbReference>
<feature type="region of interest" description="Disordered" evidence="1">
    <location>
        <begin position="63"/>
        <end position="151"/>
    </location>
</feature>
<feature type="compositionally biased region" description="Gly residues" evidence="1">
    <location>
        <begin position="105"/>
        <end position="114"/>
    </location>
</feature>
<sequence>MASLHPAPREVLEEAWGRRGTRRALPLDLEAASSAAAAGNGLGALLRGCGINGWRRWTGLEPSMGVEANGKQGDSEEDEGSAAASGAVLGSETELGEVNSPEGGPTRGSGGIGRSSGDPGRRCEVTEGHGSSDCGGDGESIGGGERGECDG</sequence>
<dbReference type="EnsemblPlants" id="OPUNC07G14670.1">
    <property type="protein sequence ID" value="OPUNC07G14670.1"/>
    <property type="gene ID" value="OPUNC07G14670"/>
</dbReference>
<proteinExistence type="predicted"/>
<dbReference type="Gramene" id="OPUNC07G14670.1">
    <property type="protein sequence ID" value="OPUNC07G14670.1"/>
    <property type="gene ID" value="OPUNC07G14670"/>
</dbReference>
<evidence type="ECO:0000256" key="1">
    <source>
        <dbReference type="SAM" id="MobiDB-lite"/>
    </source>
</evidence>
<evidence type="ECO:0000313" key="2">
    <source>
        <dbReference type="EnsemblPlants" id="OPUNC07G14670.1"/>
    </source>
</evidence>
<protein>
    <recommendedName>
        <fullName evidence="4">DUF834 domain-containing protein</fullName>
    </recommendedName>
</protein>
<evidence type="ECO:0000313" key="3">
    <source>
        <dbReference type="Proteomes" id="UP000026962"/>
    </source>
</evidence>
<dbReference type="AlphaFoldDB" id="A0A0E0LL57"/>
<dbReference type="HOGENOM" id="CLU_129542_0_0_1"/>
<accession>A0A0E0LL57</accession>
<reference evidence="2" key="1">
    <citation type="submission" date="2015-04" db="UniProtKB">
        <authorList>
            <consortium name="EnsemblPlants"/>
        </authorList>
    </citation>
    <scope>IDENTIFICATION</scope>
</reference>
<reference evidence="2" key="2">
    <citation type="submission" date="2018-05" db="EMBL/GenBank/DDBJ databases">
        <title>OpunRS2 (Oryza punctata Reference Sequence Version 2).</title>
        <authorList>
            <person name="Zhang J."/>
            <person name="Kudrna D."/>
            <person name="Lee S."/>
            <person name="Talag J."/>
            <person name="Welchert J."/>
            <person name="Wing R.A."/>
        </authorList>
    </citation>
    <scope>NUCLEOTIDE SEQUENCE [LARGE SCALE GENOMIC DNA]</scope>
</reference>